<reference evidence="1 2" key="1">
    <citation type="submission" date="2023-09" db="EMBL/GenBank/DDBJ databases">
        <title>Pyrofollis japonicus gen. nov. sp. nov., a novel member of the family Pyrodictiaceae isolated from the Iheya North hydrothermal field.</title>
        <authorList>
            <person name="Miyazaki U."/>
            <person name="Sanari M."/>
            <person name="Tame A."/>
            <person name="Kitajima M."/>
            <person name="Okamoto A."/>
            <person name="Sawayama S."/>
            <person name="Miyazaki J."/>
            <person name="Takai K."/>
            <person name="Nakagawa S."/>
        </authorList>
    </citation>
    <scope>NUCLEOTIDE SEQUENCE [LARGE SCALE GENOMIC DNA]</scope>
    <source>
        <strain evidence="1 2">AV2</strain>
    </source>
</reference>
<dbReference type="Proteomes" id="UP001341135">
    <property type="component" value="Chromosome"/>
</dbReference>
<dbReference type="GeneID" id="89289026"/>
<evidence type="ECO:0000313" key="2">
    <source>
        <dbReference type="Proteomes" id="UP001341135"/>
    </source>
</evidence>
<dbReference type="EMBL" id="AP028907">
    <property type="protein sequence ID" value="BES81440.1"/>
    <property type="molecule type" value="Genomic_DNA"/>
</dbReference>
<sequence>MEQAETSKVVFMSDKQEWWETVDPAKLGEDVRYRILVRVVEKYGRKRVREETGISRVTLWRLIERKSPVKPEYVKPLLKLLSREEFEELVSTREKLKALGILRDDGTIDYSLALEILAVAKDDEYLKNALLRFVVQEFREDLKKMLGISFAGIVLQWTEDFEQFLAERKKRRKVKDPETLKYYRSLFMKYLEGKELSEELIDYVVSHPNKWLRNVFRHYIQYLYYRRKISPETFGWIMEVVPYKKL</sequence>
<keyword evidence="2" id="KW-1185">Reference proteome</keyword>
<dbReference type="RefSeq" id="WP_338252530.1">
    <property type="nucleotide sequence ID" value="NZ_AP028907.1"/>
</dbReference>
<name>A0ABN6ZSC7_9CREN</name>
<accession>A0ABN6ZSC7</accession>
<gene>
    <name evidence="1" type="ORF">PABY_10070</name>
</gene>
<proteinExistence type="predicted"/>
<organism evidence="1 2">
    <name type="scientific">Pyrodictium abyssi</name>
    <dbReference type="NCBI Taxonomy" id="54256"/>
    <lineage>
        <taxon>Archaea</taxon>
        <taxon>Thermoproteota</taxon>
        <taxon>Thermoprotei</taxon>
        <taxon>Desulfurococcales</taxon>
        <taxon>Pyrodictiaceae</taxon>
        <taxon>Pyrodictium</taxon>
    </lineage>
</organism>
<evidence type="ECO:0008006" key="3">
    <source>
        <dbReference type="Google" id="ProtNLM"/>
    </source>
</evidence>
<evidence type="ECO:0000313" key="1">
    <source>
        <dbReference type="EMBL" id="BES81440.1"/>
    </source>
</evidence>
<protein>
    <recommendedName>
        <fullName evidence="3">Integrase</fullName>
    </recommendedName>
</protein>